<evidence type="ECO:0000256" key="8">
    <source>
        <dbReference type="ARBA" id="ARBA00037071"/>
    </source>
</evidence>
<dbReference type="PANTHER" id="PTHR47861">
    <property type="entry name" value="FKBP-TYPE PEPTIDYL-PROLYL CIS-TRANS ISOMERASE SLYD"/>
    <property type="match status" value="1"/>
</dbReference>
<protein>
    <recommendedName>
        <fullName evidence="10">Peptidyl-prolyl cis-trans isomerase</fullName>
        <ecNumber evidence="10">5.2.1.8</ecNumber>
    </recommendedName>
</protein>
<comment type="function">
    <text evidence="8">Also involved in hydrogenase metallocenter assembly, probably by participating in the nickel insertion step. This function in hydrogenase biosynthesis requires chaperone activity and the presence of the metal-binding domain, but not PPIase activity.</text>
</comment>
<evidence type="ECO:0000313" key="12">
    <source>
        <dbReference type="EMBL" id="BCO10534.1"/>
    </source>
</evidence>
<reference evidence="12" key="1">
    <citation type="submission" date="2020-12" db="EMBL/GenBank/DDBJ databases">
        <title>Desulfobium dissulfuricans gen. nov., sp. nov., a novel mesophilic, sulfate-reducing bacterium isolated from a deep-sea hydrothermal vent.</title>
        <authorList>
            <person name="Hashimoto Y."/>
            <person name="Tame A."/>
            <person name="Sawayama S."/>
            <person name="Miyazaki J."/>
            <person name="Takai K."/>
            <person name="Nakagawa S."/>
        </authorList>
    </citation>
    <scope>NUCLEOTIDE SEQUENCE</scope>
    <source>
        <strain evidence="12">GF1</strain>
    </source>
</reference>
<dbReference type="GO" id="GO:0005737">
    <property type="term" value="C:cytoplasm"/>
    <property type="evidence" value="ECO:0007669"/>
    <property type="project" value="UniProtKB-SubCell"/>
</dbReference>
<dbReference type="SUPFAM" id="SSF54534">
    <property type="entry name" value="FKBP-like"/>
    <property type="match status" value="1"/>
</dbReference>
<dbReference type="EMBL" id="AP024233">
    <property type="protein sequence ID" value="BCO10534.1"/>
    <property type="molecule type" value="Genomic_DNA"/>
</dbReference>
<dbReference type="GO" id="GO:0042026">
    <property type="term" value="P:protein refolding"/>
    <property type="evidence" value="ECO:0007669"/>
    <property type="project" value="UniProtKB-ARBA"/>
</dbReference>
<keyword evidence="6" id="KW-0143">Chaperone</keyword>
<evidence type="ECO:0000256" key="3">
    <source>
        <dbReference type="ARBA" id="ARBA00006577"/>
    </source>
</evidence>
<proteinExistence type="inferred from homology"/>
<dbReference type="PROSITE" id="PS50059">
    <property type="entry name" value="FKBP_PPIASE"/>
    <property type="match status" value="1"/>
</dbReference>
<dbReference type="RefSeq" id="WP_267927259.1">
    <property type="nucleotide sequence ID" value="NZ_AP024233.1"/>
</dbReference>
<feature type="domain" description="PPIase FKBP-type" evidence="11">
    <location>
        <begin position="6"/>
        <end position="88"/>
    </location>
</feature>
<accession>A0A915XJ62</accession>
<dbReference type="PANTHER" id="PTHR47861:SF3">
    <property type="entry name" value="FKBP-TYPE PEPTIDYL-PROLYL CIS-TRANS ISOMERASE SLYD"/>
    <property type="match status" value="1"/>
</dbReference>
<dbReference type="EC" id="5.2.1.8" evidence="10"/>
<evidence type="ECO:0000256" key="2">
    <source>
        <dbReference type="ARBA" id="ARBA00004496"/>
    </source>
</evidence>
<evidence type="ECO:0000256" key="5">
    <source>
        <dbReference type="ARBA" id="ARBA00023110"/>
    </source>
</evidence>
<dbReference type="KEGG" id="ddu:GF1_29100"/>
<keyword evidence="4" id="KW-0963">Cytoplasm</keyword>
<comment type="catalytic activity">
    <reaction evidence="1 9 10">
        <text>[protein]-peptidylproline (omega=180) = [protein]-peptidylproline (omega=0)</text>
        <dbReference type="Rhea" id="RHEA:16237"/>
        <dbReference type="Rhea" id="RHEA-COMP:10747"/>
        <dbReference type="Rhea" id="RHEA-COMP:10748"/>
        <dbReference type="ChEBI" id="CHEBI:83833"/>
        <dbReference type="ChEBI" id="CHEBI:83834"/>
        <dbReference type="EC" id="5.2.1.8"/>
    </reaction>
</comment>
<comment type="subcellular location">
    <subcellularLocation>
        <location evidence="2">Cytoplasm</location>
    </subcellularLocation>
</comment>
<evidence type="ECO:0000259" key="11">
    <source>
        <dbReference type="PROSITE" id="PS50059"/>
    </source>
</evidence>
<evidence type="ECO:0000256" key="10">
    <source>
        <dbReference type="RuleBase" id="RU003915"/>
    </source>
</evidence>
<dbReference type="InterPro" id="IPR046357">
    <property type="entry name" value="PPIase_dom_sf"/>
</dbReference>
<dbReference type="AlphaFoldDB" id="A0A915XJ62"/>
<keyword evidence="7 9" id="KW-0413">Isomerase</keyword>
<evidence type="ECO:0000256" key="1">
    <source>
        <dbReference type="ARBA" id="ARBA00000971"/>
    </source>
</evidence>
<dbReference type="Gene3D" id="3.10.50.40">
    <property type="match status" value="1"/>
</dbReference>
<evidence type="ECO:0000256" key="4">
    <source>
        <dbReference type="ARBA" id="ARBA00022490"/>
    </source>
</evidence>
<evidence type="ECO:0000256" key="9">
    <source>
        <dbReference type="PROSITE-ProRule" id="PRU00277"/>
    </source>
</evidence>
<dbReference type="InterPro" id="IPR001179">
    <property type="entry name" value="PPIase_FKBP_dom"/>
</dbReference>
<keyword evidence="5 9" id="KW-0697">Rotamase</keyword>
<evidence type="ECO:0000256" key="6">
    <source>
        <dbReference type="ARBA" id="ARBA00023186"/>
    </source>
</evidence>
<dbReference type="Pfam" id="PF00254">
    <property type="entry name" value="FKBP_C"/>
    <property type="match status" value="1"/>
</dbReference>
<evidence type="ECO:0000313" key="13">
    <source>
        <dbReference type="Proteomes" id="UP001063350"/>
    </source>
</evidence>
<dbReference type="Proteomes" id="UP001063350">
    <property type="component" value="Chromosome"/>
</dbReference>
<organism evidence="12 13">
    <name type="scientific">Desulfolithobacter dissulfuricans</name>
    <dbReference type="NCBI Taxonomy" id="2795293"/>
    <lineage>
        <taxon>Bacteria</taxon>
        <taxon>Pseudomonadati</taxon>
        <taxon>Thermodesulfobacteriota</taxon>
        <taxon>Desulfobulbia</taxon>
        <taxon>Desulfobulbales</taxon>
        <taxon>Desulfobulbaceae</taxon>
        <taxon>Desulfolithobacter</taxon>
    </lineage>
</organism>
<evidence type="ECO:0000256" key="7">
    <source>
        <dbReference type="ARBA" id="ARBA00023235"/>
    </source>
</evidence>
<sequence length="140" mass="15012">MNISEGKQVSIEYTVTLDTNETIDTNVGQEPLTYTQGAGEIIPGLEKAVEGMAAGESMTTTIGPEDAYGPTNPEALVEVPRDHLPPEAWEVGAQLRAEGPDGQTVEGVVAELRDETAIVDFNHPLAGKTLHFEVKIIDVR</sequence>
<dbReference type="GO" id="GO:0003755">
    <property type="term" value="F:peptidyl-prolyl cis-trans isomerase activity"/>
    <property type="evidence" value="ECO:0007669"/>
    <property type="project" value="UniProtKB-UniRule"/>
</dbReference>
<comment type="similarity">
    <text evidence="3 10">Belongs to the FKBP-type PPIase family.</text>
</comment>
<keyword evidence="13" id="KW-1185">Reference proteome</keyword>
<name>A0A915XJ62_9BACT</name>
<gene>
    <name evidence="12" type="ORF">GF1_29100</name>
</gene>